<dbReference type="EMBL" id="SFCC01000004">
    <property type="protein sequence ID" value="RZQ64200.1"/>
    <property type="molecule type" value="Genomic_DNA"/>
</dbReference>
<comment type="caution">
    <text evidence="2">The sequence shown here is derived from an EMBL/GenBank/DDBJ whole genome shotgun (WGS) entry which is preliminary data.</text>
</comment>
<gene>
    <name evidence="2" type="ORF">EWH70_09435</name>
</gene>
<keyword evidence="3" id="KW-1185">Reference proteome</keyword>
<feature type="transmembrane region" description="Helical" evidence="1">
    <location>
        <begin position="39"/>
        <end position="62"/>
    </location>
</feature>
<accession>A0A4Q7J8Z4</accession>
<keyword evidence="1" id="KW-0812">Transmembrane</keyword>
<dbReference type="Proteomes" id="UP000292003">
    <property type="component" value="Unassembled WGS sequence"/>
</dbReference>
<evidence type="ECO:0000313" key="3">
    <source>
        <dbReference type="Proteomes" id="UP000292003"/>
    </source>
</evidence>
<reference evidence="2 3" key="1">
    <citation type="submission" date="2019-02" db="EMBL/GenBank/DDBJ databases">
        <title>Draft genome sequence of Amycolatopsis sp. 8-3EHSu isolated from roots of Suaeda maritima.</title>
        <authorList>
            <person name="Duangmal K."/>
            <person name="Chantavorakit T."/>
        </authorList>
    </citation>
    <scope>NUCLEOTIDE SEQUENCE [LARGE SCALE GENOMIC DNA]</scope>
    <source>
        <strain evidence="2 3">8-3EHSu</strain>
    </source>
</reference>
<proteinExistence type="predicted"/>
<protein>
    <recommendedName>
        <fullName evidence="4">Anti-sigma factor</fullName>
    </recommendedName>
</protein>
<dbReference type="AlphaFoldDB" id="A0A4Q7J8Z4"/>
<organism evidence="2 3">
    <name type="scientific">Amycolatopsis suaedae</name>
    <dbReference type="NCBI Taxonomy" id="2510978"/>
    <lineage>
        <taxon>Bacteria</taxon>
        <taxon>Bacillati</taxon>
        <taxon>Actinomycetota</taxon>
        <taxon>Actinomycetes</taxon>
        <taxon>Pseudonocardiales</taxon>
        <taxon>Pseudonocardiaceae</taxon>
        <taxon>Amycolatopsis</taxon>
    </lineage>
</organism>
<keyword evidence="1" id="KW-1133">Transmembrane helix</keyword>
<evidence type="ECO:0008006" key="4">
    <source>
        <dbReference type="Google" id="ProtNLM"/>
    </source>
</evidence>
<evidence type="ECO:0000313" key="2">
    <source>
        <dbReference type="EMBL" id="RZQ64200.1"/>
    </source>
</evidence>
<dbReference type="RefSeq" id="WP_130474913.1">
    <property type="nucleotide sequence ID" value="NZ_SFCC01000004.1"/>
</dbReference>
<evidence type="ECO:0000256" key="1">
    <source>
        <dbReference type="SAM" id="Phobius"/>
    </source>
</evidence>
<name>A0A4Q7J8Z4_9PSEU</name>
<keyword evidence="1" id="KW-0472">Membrane</keyword>
<sequence>MSSGPARAVHPPAPAGPAPLRAALARIRRERARYRRRRALATTFTAVLLAAGALTGGVVVAWQDRPATFHGTAGDIRLAATVHPADGWSRIVATVAGVRPGQPCLLVATGDDGVAHLAGSWVAAAGEGTTELTGAALVDPGDLRSISVQTPDGHVLVFAV</sequence>
<dbReference type="OrthoDB" id="5185837at2"/>